<name>A0ABW8EYI0_9BURK</name>
<evidence type="ECO:0000313" key="3">
    <source>
        <dbReference type="Proteomes" id="UP001617427"/>
    </source>
</evidence>
<keyword evidence="3" id="KW-1185">Reference proteome</keyword>
<comment type="caution">
    <text evidence="2">The sequence shown here is derived from an EMBL/GenBank/DDBJ whole genome shotgun (WGS) entry which is preliminary data.</text>
</comment>
<accession>A0ABW8EYI0</accession>
<keyword evidence="1" id="KW-1133">Transmembrane helix</keyword>
<feature type="transmembrane region" description="Helical" evidence="1">
    <location>
        <begin position="106"/>
        <end position="123"/>
    </location>
</feature>
<evidence type="ECO:0008006" key="4">
    <source>
        <dbReference type="Google" id="ProtNLM"/>
    </source>
</evidence>
<proteinExistence type="predicted"/>
<protein>
    <recommendedName>
        <fullName evidence="4">Transmembrane protein</fullName>
    </recommendedName>
</protein>
<evidence type="ECO:0000313" key="2">
    <source>
        <dbReference type="EMBL" id="MFJ3046118.1"/>
    </source>
</evidence>
<evidence type="ECO:0000256" key="1">
    <source>
        <dbReference type="SAM" id="Phobius"/>
    </source>
</evidence>
<dbReference type="EMBL" id="JBIUZV010000004">
    <property type="protein sequence ID" value="MFJ3046118.1"/>
    <property type="molecule type" value="Genomic_DNA"/>
</dbReference>
<keyword evidence="1" id="KW-0472">Membrane</keyword>
<dbReference type="RefSeq" id="WP_402700069.1">
    <property type="nucleotide sequence ID" value="NZ_JBIUZV010000004.1"/>
</dbReference>
<keyword evidence="1" id="KW-0812">Transmembrane</keyword>
<dbReference type="Proteomes" id="UP001617427">
    <property type="component" value="Unassembled WGS sequence"/>
</dbReference>
<reference evidence="2 3" key="1">
    <citation type="submission" date="2024-10" db="EMBL/GenBank/DDBJ databases">
        <title>The Natural Products Discovery Center: Release of the First 8490 Sequenced Strains for Exploring Actinobacteria Biosynthetic Diversity.</title>
        <authorList>
            <person name="Kalkreuter E."/>
            <person name="Kautsar S.A."/>
            <person name="Yang D."/>
            <person name="Bader C.D."/>
            <person name="Teijaro C.N."/>
            <person name="Fluegel L."/>
            <person name="Davis C.M."/>
            <person name="Simpson J.R."/>
            <person name="Lauterbach L."/>
            <person name="Steele A.D."/>
            <person name="Gui C."/>
            <person name="Meng S."/>
            <person name="Li G."/>
            <person name="Viehrig K."/>
            <person name="Ye F."/>
            <person name="Su P."/>
            <person name="Kiefer A.F."/>
            <person name="Nichols A."/>
            <person name="Cepeda A.J."/>
            <person name="Yan W."/>
            <person name="Fan B."/>
            <person name="Jiang Y."/>
            <person name="Adhikari A."/>
            <person name="Zheng C.-J."/>
            <person name="Schuster L."/>
            <person name="Cowan T.M."/>
            <person name="Smanski M.J."/>
            <person name="Chevrette M.G."/>
            <person name="De Carvalho L.P.S."/>
            <person name="Shen B."/>
        </authorList>
    </citation>
    <scope>NUCLEOTIDE SEQUENCE [LARGE SCALE GENOMIC DNA]</scope>
    <source>
        <strain evidence="2 3">NPDC087045</strain>
    </source>
</reference>
<organism evidence="2 3">
    <name type="scientific">Herbaspirillum chlorophenolicum</name>
    <dbReference type="NCBI Taxonomy" id="211589"/>
    <lineage>
        <taxon>Bacteria</taxon>
        <taxon>Pseudomonadati</taxon>
        <taxon>Pseudomonadota</taxon>
        <taxon>Betaproteobacteria</taxon>
        <taxon>Burkholderiales</taxon>
        <taxon>Oxalobacteraceae</taxon>
        <taxon>Herbaspirillum</taxon>
    </lineage>
</organism>
<sequence>MQADHDDGMTHEERKRKVLAQGALYRLGVMEAREVVRHNLSAESLAKGALSRAAHFATSFIGGGKTLQSIKSLAAGGLGGVSLQSVTPLLITGVSLLSRRWLRKPLLYGGIISVVGGLVYYLSQRSGGQDAENEPDGQEEPPEVP</sequence>
<gene>
    <name evidence="2" type="ORF">ACIPEN_09815</name>
</gene>